<keyword evidence="3" id="KW-1185">Reference proteome</keyword>
<evidence type="ECO:0000256" key="1">
    <source>
        <dbReference type="SAM" id="MobiDB-lite"/>
    </source>
</evidence>
<reference evidence="2 3" key="1">
    <citation type="submission" date="2017-07" db="EMBL/GenBank/DDBJ databases">
        <title>Phylogenetic study on the rhizospheric bacterium Ochrobactrum sp. A44.</title>
        <authorList>
            <person name="Krzyzanowska D.M."/>
            <person name="Ossowicki A."/>
            <person name="Rajewska M."/>
            <person name="Maciag T."/>
            <person name="Kaczynski Z."/>
            <person name="Czerwicka M."/>
            <person name="Jafra S."/>
        </authorList>
    </citation>
    <scope>NUCLEOTIDE SEQUENCE [LARGE SCALE GENOMIC DNA]</scope>
    <source>
        <strain evidence="2 3">OgA9a</strain>
    </source>
</reference>
<evidence type="ECO:0000313" key="3">
    <source>
        <dbReference type="Proteomes" id="UP000216478"/>
    </source>
</evidence>
<comment type="caution">
    <text evidence="2">The sequence shown here is derived from an EMBL/GenBank/DDBJ whole genome shotgun (WGS) entry which is preliminary data.</text>
</comment>
<evidence type="ECO:0000313" key="2">
    <source>
        <dbReference type="EMBL" id="OYR07941.1"/>
    </source>
</evidence>
<sequence>MSGKIYGFHFYTLERISKAMNERSEKMRVRKSSERRSVSIRSVL</sequence>
<name>A0A256F0L2_9HYPH</name>
<dbReference type="Proteomes" id="UP000216478">
    <property type="component" value="Unassembled WGS sequence"/>
</dbReference>
<feature type="compositionally biased region" description="Basic and acidic residues" evidence="1">
    <location>
        <begin position="22"/>
        <end position="37"/>
    </location>
</feature>
<dbReference type="AlphaFoldDB" id="A0A256F0L2"/>
<gene>
    <name evidence="2" type="ORF">CEV33_3496</name>
</gene>
<protein>
    <submittedName>
        <fullName evidence="2">Uncharacterized protein</fullName>
    </submittedName>
</protein>
<organism evidence="2 3">
    <name type="scientific">Brucella grignonensis</name>
    <dbReference type="NCBI Taxonomy" id="94627"/>
    <lineage>
        <taxon>Bacteria</taxon>
        <taxon>Pseudomonadati</taxon>
        <taxon>Pseudomonadota</taxon>
        <taxon>Alphaproteobacteria</taxon>
        <taxon>Hyphomicrobiales</taxon>
        <taxon>Brucellaceae</taxon>
        <taxon>Brucella/Ochrobactrum group</taxon>
        <taxon>Brucella</taxon>
    </lineage>
</organism>
<accession>A0A256F0L2</accession>
<dbReference type="EMBL" id="NNRL01000168">
    <property type="protein sequence ID" value="OYR07941.1"/>
    <property type="molecule type" value="Genomic_DNA"/>
</dbReference>
<feature type="region of interest" description="Disordered" evidence="1">
    <location>
        <begin position="22"/>
        <end position="44"/>
    </location>
</feature>
<proteinExistence type="predicted"/>